<dbReference type="Pfam" id="PF01244">
    <property type="entry name" value="Peptidase_M19"/>
    <property type="match status" value="1"/>
</dbReference>
<dbReference type="GO" id="GO:0006508">
    <property type="term" value="P:proteolysis"/>
    <property type="evidence" value="ECO:0007669"/>
    <property type="project" value="InterPro"/>
</dbReference>
<dbReference type="STRING" id="65499.SAMN04488000_12251"/>
<protein>
    <submittedName>
        <fullName evidence="1">Membrane dipeptidase</fullName>
    </submittedName>
</protein>
<dbReference type="RefSeq" id="WP_218159885.1">
    <property type="nucleotide sequence ID" value="NZ_FOFV01000022.1"/>
</dbReference>
<keyword evidence="2" id="KW-1185">Reference proteome</keyword>
<dbReference type="EMBL" id="FOFV01000022">
    <property type="protein sequence ID" value="SES32703.1"/>
    <property type="molecule type" value="Genomic_DNA"/>
</dbReference>
<dbReference type="AlphaFoldDB" id="A0A1H9WGW6"/>
<name>A0A1H9WGW6_9PSEU</name>
<dbReference type="PROSITE" id="PS51365">
    <property type="entry name" value="RENAL_DIPEPTIDASE_2"/>
    <property type="match status" value="1"/>
</dbReference>
<dbReference type="GO" id="GO:0070573">
    <property type="term" value="F:metallodipeptidase activity"/>
    <property type="evidence" value="ECO:0007669"/>
    <property type="project" value="InterPro"/>
</dbReference>
<dbReference type="InterPro" id="IPR032466">
    <property type="entry name" value="Metal_Hydrolase"/>
</dbReference>
<dbReference type="InterPro" id="IPR008257">
    <property type="entry name" value="Pept_M19"/>
</dbReference>
<evidence type="ECO:0000313" key="2">
    <source>
        <dbReference type="Proteomes" id="UP000199503"/>
    </source>
</evidence>
<organism evidence="1 2">
    <name type="scientific">Lentzea albida</name>
    <dbReference type="NCBI Taxonomy" id="65499"/>
    <lineage>
        <taxon>Bacteria</taxon>
        <taxon>Bacillati</taxon>
        <taxon>Actinomycetota</taxon>
        <taxon>Actinomycetes</taxon>
        <taxon>Pseudonocardiales</taxon>
        <taxon>Pseudonocardiaceae</taxon>
        <taxon>Lentzea</taxon>
    </lineage>
</organism>
<dbReference type="PANTHER" id="PTHR10443">
    <property type="entry name" value="MICROSOMAL DIPEPTIDASE"/>
    <property type="match status" value="1"/>
</dbReference>
<proteinExistence type="predicted"/>
<evidence type="ECO:0000313" key="1">
    <source>
        <dbReference type="EMBL" id="SES32703.1"/>
    </source>
</evidence>
<dbReference type="PANTHER" id="PTHR10443:SF12">
    <property type="entry name" value="DIPEPTIDASE"/>
    <property type="match status" value="1"/>
</dbReference>
<reference evidence="2" key="1">
    <citation type="submission" date="2016-10" db="EMBL/GenBank/DDBJ databases">
        <authorList>
            <person name="Varghese N."/>
            <person name="Submissions S."/>
        </authorList>
    </citation>
    <scope>NUCLEOTIDE SEQUENCE [LARGE SCALE GENOMIC DNA]</scope>
    <source>
        <strain evidence="2">DSM 44437</strain>
    </source>
</reference>
<sequence>MSLHQDAVVVDCHNDLILLVDHFDQRAKPGHFREFWLPELRAGGVDVQILPICLEEAFQSEGGLRRTLLLVERIHRLAAEHSEDVAVCVTGAEIDAAVAAGRIALVIALEGAHGIGQDVALVRTLHRVGVRVISLAHFGRTFLADGSGLDATSRSRLTPQGIEALREMEELGIVFDISHLGLGGVDHVLELATRPFLATHSACLGITDIHRNLHDDHIKQIADLGGVIGVAAAVPFFIDAQNPTADRVADHVERIAEVAGIDHVGLGPDFIDDYYQQVYGGWMLPPGFEATTAHAEVSRPSDLPKITDALVRRGFAEADIRKVLGENVLRVLREVMV</sequence>
<gene>
    <name evidence="1" type="ORF">SAMN04488000_12251</name>
</gene>
<dbReference type="Gene3D" id="3.20.20.140">
    <property type="entry name" value="Metal-dependent hydrolases"/>
    <property type="match status" value="1"/>
</dbReference>
<dbReference type="Proteomes" id="UP000199503">
    <property type="component" value="Unassembled WGS sequence"/>
</dbReference>
<accession>A0A1H9WGW6</accession>
<dbReference type="SUPFAM" id="SSF51556">
    <property type="entry name" value="Metallo-dependent hydrolases"/>
    <property type="match status" value="1"/>
</dbReference>